<feature type="domain" description="HIT" evidence="4">
    <location>
        <begin position="6"/>
        <end position="111"/>
    </location>
</feature>
<dbReference type="EMBL" id="KF900318">
    <property type="protein sequence ID" value="AIE90786.1"/>
    <property type="molecule type" value="Genomic_DNA"/>
</dbReference>
<evidence type="ECO:0000259" key="4">
    <source>
        <dbReference type="PROSITE" id="PS51084"/>
    </source>
</evidence>
<name>A0A075FMR2_9ARCH</name>
<dbReference type="SUPFAM" id="SSF54197">
    <property type="entry name" value="HIT-like"/>
    <property type="match status" value="1"/>
</dbReference>
<accession>A0A075FMR2</accession>
<evidence type="ECO:0000256" key="2">
    <source>
        <dbReference type="PIRSR" id="PIRSR601310-3"/>
    </source>
</evidence>
<sequence length="137" mass="15291">MIMDCIFCKIISKEIPAKILHETTNSICFLDSFPLTKGHVLVIPKNHCEKIQDMTPAENTDLFSLVHFMMSKVDSITGSTLIAIHNGKEAGQEIPHTHVHLVPRNSSDSGGPIHSMFDSSIKLSDSEIEKYFNLLKI</sequence>
<dbReference type="PROSITE" id="PS51084">
    <property type="entry name" value="HIT_2"/>
    <property type="match status" value="1"/>
</dbReference>
<dbReference type="GO" id="GO:0009117">
    <property type="term" value="P:nucleotide metabolic process"/>
    <property type="evidence" value="ECO:0007669"/>
    <property type="project" value="TreeGrafter"/>
</dbReference>
<dbReference type="PRINTS" id="PR00332">
    <property type="entry name" value="HISTRIAD"/>
</dbReference>
<dbReference type="PANTHER" id="PTHR46648:SF1">
    <property type="entry name" value="ADENOSINE 5'-MONOPHOSPHORAMIDASE HNT1"/>
    <property type="match status" value="1"/>
</dbReference>
<dbReference type="InterPro" id="IPR001310">
    <property type="entry name" value="Histidine_triad_HIT"/>
</dbReference>
<reference evidence="5" key="1">
    <citation type="journal article" date="2014" name="Genome Biol. Evol.">
        <title>Pangenome evidence for extensive interdomain horizontal transfer affecting lineage core and shell genes in uncultured planktonic thaumarchaeota and euryarchaeota.</title>
        <authorList>
            <person name="Deschamps P."/>
            <person name="Zivanovic Y."/>
            <person name="Moreira D."/>
            <person name="Rodriguez-Valera F."/>
            <person name="Lopez-Garcia P."/>
        </authorList>
    </citation>
    <scope>NUCLEOTIDE SEQUENCE</scope>
</reference>
<dbReference type="InterPro" id="IPR036265">
    <property type="entry name" value="HIT-like_sf"/>
</dbReference>
<proteinExistence type="predicted"/>
<gene>
    <name evidence="5" type="primary">hit</name>
</gene>
<dbReference type="Pfam" id="PF01230">
    <property type="entry name" value="HIT"/>
    <property type="match status" value="1"/>
</dbReference>
<organism evidence="5">
    <name type="scientific">uncultured marine thaumarchaeote AD1000_06_F06</name>
    <dbReference type="NCBI Taxonomy" id="1455885"/>
    <lineage>
        <taxon>Archaea</taxon>
        <taxon>Nitrososphaerota</taxon>
        <taxon>environmental samples</taxon>
    </lineage>
</organism>
<feature type="short sequence motif" description="Histidine triad motif" evidence="2 3">
    <location>
        <begin position="96"/>
        <end position="100"/>
    </location>
</feature>
<evidence type="ECO:0000256" key="3">
    <source>
        <dbReference type="PROSITE-ProRule" id="PRU00464"/>
    </source>
</evidence>
<protein>
    <submittedName>
        <fullName evidence="5">Histidine triad (HIT) protein (Hit)</fullName>
    </submittedName>
</protein>
<dbReference type="AlphaFoldDB" id="A0A075FMR2"/>
<dbReference type="Gene3D" id="3.30.428.10">
    <property type="entry name" value="HIT-like"/>
    <property type="match status" value="1"/>
</dbReference>
<evidence type="ECO:0000313" key="5">
    <source>
        <dbReference type="EMBL" id="AIE90786.1"/>
    </source>
</evidence>
<feature type="active site" description="Tele-AMP-histidine intermediate" evidence="1">
    <location>
        <position position="98"/>
    </location>
</feature>
<dbReference type="GO" id="GO:0003824">
    <property type="term" value="F:catalytic activity"/>
    <property type="evidence" value="ECO:0007669"/>
    <property type="project" value="InterPro"/>
</dbReference>
<dbReference type="InterPro" id="IPR011146">
    <property type="entry name" value="HIT-like"/>
</dbReference>
<dbReference type="PANTHER" id="PTHR46648">
    <property type="entry name" value="HIT FAMILY PROTEIN 1"/>
    <property type="match status" value="1"/>
</dbReference>
<evidence type="ECO:0000256" key="1">
    <source>
        <dbReference type="PIRSR" id="PIRSR601310-1"/>
    </source>
</evidence>